<accession>V7BDG7</accession>
<dbReference type="AlphaFoldDB" id="V7BDG7"/>
<evidence type="ECO:0000313" key="1">
    <source>
        <dbReference type="EMBL" id="ESW15862.1"/>
    </source>
</evidence>
<evidence type="ECO:0000313" key="2">
    <source>
        <dbReference type="Proteomes" id="UP000000226"/>
    </source>
</evidence>
<dbReference type="PANTHER" id="PTHR34427">
    <property type="entry name" value="DUF4283 DOMAIN PROTEIN"/>
    <property type="match status" value="1"/>
</dbReference>
<feature type="non-terminal residue" evidence="1">
    <location>
        <position position="1"/>
    </location>
</feature>
<keyword evidence="2" id="KW-1185">Reference proteome</keyword>
<sequence>RWGRVIDVFISRRLDAGNRRFGFVRFQRVMDAHVLERRLDAIWIGLWKLWVNLPKFSRKETHKPELGGERKNEQARMTWRQKNPPRTFAQVVRDGDESASKKAMDNSVVCFQVAVESTKWLEECFVGRLIELKNVMSIKESFFLSGINSVKLRSLGEKFVLLSCDEAGLLEEIVAGNKDLLDGIFESIVPWDDSFAVGKKFVWVRCRGIPLALWSNQCFESVGSLVGALVEVDNATVTREVVEFARLRVRIPVGSDTRMVKQVQINGTFCNVSFEEERFVRRSPKQVWMNAEKVVQSTHWNRS</sequence>
<dbReference type="EMBL" id="CM002294">
    <property type="protein sequence ID" value="ESW15862.1"/>
    <property type="molecule type" value="Genomic_DNA"/>
</dbReference>
<dbReference type="OrthoDB" id="1418158at2759"/>
<gene>
    <name evidence="1" type="ORF">PHAVU_007G108700g</name>
</gene>
<organism evidence="1 2">
    <name type="scientific">Phaseolus vulgaris</name>
    <name type="common">Kidney bean</name>
    <name type="synonym">French bean</name>
    <dbReference type="NCBI Taxonomy" id="3885"/>
    <lineage>
        <taxon>Eukaryota</taxon>
        <taxon>Viridiplantae</taxon>
        <taxon>Streptophyta</taxon>
        <taxon>Embryophyta</taxon>
        <taxon>Tracheophyta</taxon>
        <taxon>Spermatophyta</taxon>
        <taxon>Magnoliopsida</taxon>
        <taxon>eudicotyledons</taxon>
        <taxon>Gunneridae</taxon>
        <taxon>Pentapetalae</taxon>
        <taxon>rosids</taxon>
        <taxon>fabids</taxon>
        <taxon>Fabales</taxon>
        <taxon>Fabaceae</taxon>
        <taxon>Papilionoideae</taxon>
        <taxon>50 kb inversion clade</taxon>
        <taxon>NPAAA clade</taxon>
        <taxon>indigoferoid/millettioid clade</taxon>
        <taxon>Phaseoleae</taxon>
        <taxon>Phaseolus</taxon>
    </lineage>
</organism>
<protein>
    <submittedName>
        <fullName evidence="1">Uncharacterized protein</fullName>
    </submittedName>
</protein>
<proteinExistence type="predicted"/>
<reference evidence="2" key="1">
    <citation type="journal article" date="2014" name="Nat. Genet.">
        <title>A reference genome for common bean and genome-wide analysis of dual domestications.</title>
        <authorList>
            <person name="Schmutz J."/>
            <person name="McClean P.E."/>
            <person name="Mamidi S."/>
            <person name="Wu G.A."/>
            <person name="Cannon S.B."/>
            <person name="Grimwood J."/>
            <person name="Jenkins J."/>
            <person name="Shu S."/>
            <person name="Song Q."/>
            <person name="Chavarro C."/>
            <person name="Torres-Torres M."/>
            <person name="Geffroy V."/>
            <person name="Moghaddam S.M."/>
            <person name="Gao D."/>
            <person name="Abernathy B."/>
            <person name="Barry K."/>
            <person name="Blair M."/>
            <person name="Brick M.A."/>
            <person name="Chovatia M."/>
            <person name="Gepts P."/>
            <person name="Goodstein D.M."/>
            <person name="Gonzales M."/>
            <person name="Hellsten U."/>
            <person name="Hyten D.L."/>
            <person name="Jia G."/>
            <person name="Kelly J.D."/>
            <person name="Kudrna D."/>
            <person name="Lee R."/>
            <person name="Richard M.M."/>
            <person name="Miklas P.N."/>
            <person name="Osorno J.M."/>
            <person name="Rodrigues J."/>
            <person name="Thareau V."/>
            <person name="Urrea C.A."/>
            <person name="Wang M."/>
            <person name="Yu Y."/>
            <person name="Zhang M."/>
            <person name="Wing R.A."/>
            <person name="Cregan P.B."/>
            <person name="Rokhsar D.S."/>
            <person name="Jackson S.A."/>
        </authorList>
    </citation>
    <scope>NUCLEOTIDE SEQUENCE [LARGE SCALE GENOMIC DNA]</scope>
    <source>
        <strain evidence="2">cv. G19833</strain>
    </source>
</reference>
<name>V7BDG7_PHAVU</name>
<dbReference type="Gramene" id="ESW15862">
    <property type="protein sequence ID" value="ESW15862"/>
    <property type="gene ID" value="PHAVU_007G108700g"/>
</dbReference>
<dbReference type="PANTHER" id="PTHR34427:SF5">
    <property type="entry name" value="DUF4283 DOMAIN-CONTAINING PROTEIN"/>
    <property type="match status" value="1"/>
</dbReference>
<dbReference type="Proteomes" id="UP000000226">
    <property type="component" value="Chromosome 7"/>
</dbReference>